<feature type="compositionally biased region" description="Low complexity" evidence="5">
    <location>
        <begin position="209"/>
        <end position="236"/>
    </location>
</feature>
<feature type="region of interest" description="Disordered" evidence="5">
    <location>
        <begin position="208"/>
        <end position="247"/>
    </location>
</feature>
<evidence type="ECO:0000259" key="6">
    <source>
        <dbReference type="Pfam" id="PF03466"/>
    </source>
</evidence>
<dbReference type="Gene3D" id="3.40.190.290">
    <property type="match status" value="1"/>
</dbReference>
<sequence length="247" mass="26455">MPACTDPPPDDAQDTLRVAVVPGVTIGRWAQTWRERVGNDLTLIQVPAHRAEADLLAGHVDAAFLRLPLRSAPPVLRIPLWQEVSVAALSRENPLTLLDELHSRDLAEETLIVAEDDVLAWSTPPGLPFTGPPPATTQEALDLVAAEAGICVLPQAIARAAHRRDVLTRPVTDAPTSQVALAWLPLDGETPAPVETLIGIVRGRTVNSTRGARTAGTAQAATTSRPSAPRSTPRSTRANRTRRRPGR</sequence>
<dbReference type="AlphaFoldDB" id="A0A2A9CYL7"/>
<dbReference type="PANTHER" id="PTHR30346">
    <property type="entry name" value="TRANSCRIPTIONAL DUAL REGULATOR HCAR-RELATED"/>
    <property type="match status" value="1"/>
</dbReference>
<comment type="caution">
    <text evidence="7">The sequence shown here is derived from an EMBL/GenBank/DDBJ whole genome shotgun (WGS) entry which is preliminary data.</text>
</comment>
<dbReference type="RefSeq" id="WP_098468635.1">
    <property type="nucleotide sequence ID" value="NZ_PDJD01000001.1"/>
</dbReference>
<dbReference type="Pfam" id="PF03466">
    <property type="entry name" value="LysR_substrate"/>
    <property type="match status" value="1"/>
</dbReference>
<comment type="similarity">
    <text evidence="1">Belongs to the LysR transcriptional regulatory family.</text>
</comment>
<feature type="domain" description="LysR substrate-binding" evidence="6">
    <location>
        <begin position="13"/>
        <end position="202"/>
    </location>
</feature>
<protein>
    <submittedName>
        <fullName evidence="7">LysR substrate binding domain-containing protein</fullName>
    </submittedName>
</protein>
<organism evidence="7 8">
    <name type="scientific">Serinibacter salmoneus</name>
    <dbReference type="NCBI Taxonomy" id="556530"/>
    <lineage>
        <taxon>Bacteria</taxon>
        <taxon>Bacillati</taxon>
        <taxon>Actinomycetota</taxon>
        <taxon>Actinomycetes</taxon>
        <taxon>Micrococcales</taxon>
        <taxon>Beutenbergiaceae</taxon>
        <taxon>Serinibacter</taxon>
    </lineage>
</organism>
<dbReference type="GO" id="GO:0032993">
    <property type="term" value="C:protein-DNA complex"/>
    <property type="evidence" value="ECO:0007669"/>
    <property type="project" value="TreeGrafter"/>
</dbReference>
<keyword evidence="3" id="KW-0238">DNA-binding</keyword>
<keyword evidence="2" id="KW-0805">Transcription regulation</keyword>
<dbReference type="EMBL" id="PDJD01000001">
    <property type="protein sequence ID" value="PFG19527.1"/>
    <property type="molecule type" value="Genomic_DNA"/>
</dbReference>
<evidence type="ECO:0000256" key="3">
    <source>
        <dbReference type="ARBA" id="ARBA00023125"/>
    </source>
</evidence>
<accession>A0A2A9CYL7</accession>
<dbReference type="OrthoDB" id="3388207at2"/>
<evidence type="ECO:0000313" key="7">
    <source>
        <dbReference type="EMBL" id="PFG19527.1"/>
    </source>
</evidence>
<keyword evidence="4" id="KW-0804">Transcription</keyword>
<evidence type="ECO:0000313" key="8">
    <source>
        <dbReference type="Proteomes" id="UP000224915"/>
    </source>
</evidence>
<evidence type="ECO:0000256" key="5">
    <source>
        <dbReference type="SAM" id="MobiDB-lite"/>
    </source>
</evidence>
<evidence type="ECO:0000256" key="1">
    <source>
        <dbReference type="ARBA" id="ARBA00009437"/>
    </source>
</evidence>
<evidence type="ECO:0000256" key="4">
    <source>
        <dbReference type="ARBA" id="ARBA00023163"/>
    </source>
</evidence>
<dbReference type="PANTHER" id="PTHR30346:SF0">
    <property type="entry name" value="HCA OPERON TRANSCRIPTIONAL ACTIVATOR HCAR"/>
    <property type="match status" value="1"/>
</dbReference>
<feature type="compositionally biased region" description="Basic residues" evidence="5">
    <location>
        <begin position="237"/>
        <end position="247"/>
    </location>
</feature>
<dbReference type="GO" id="GO:0003677">
    <property type="term" value="F:DNA binding"/>
    <property type="evidence" value="ECO:0007669"/>
    <property type="project" value="UniProtKB-KW"/>
</dbReference>
<dbReference type="Gene3D" id="3.40.190.10">
    <property type="entry name" value="Periplasmic binding protein-like II"/>
    <property type="match status" value="1"/>
</dbReference>
<reference evidence="7 8" key="1">
    <citation type="submission" date="2017-10" db="EMBL/GenBank/DDBJ databases">
        <title>Sequencing the genomes of 1000 actinobacteria strains.</title>
        <authorList>
            <person name="Klenk H.-P."/>
        </authorList>
    </citation>
    <scope>NUCLEOTIDE SEQUENCE [LARGE SCALE GENOMIC DNA]</scope>
    <source>
        <strain evidence="7 8">DSM 21801</strain>
    </source>
</reference>
<name>A0A2A9CYL7_9MICO</name>
<gene>
    <name evidence="7" type="ORF">ATL40_1091</name>
</gene>
<dbReference type="Proteomes" id="UP000224915">
    <property type="component" value="Unassembled WGS sequence"/>
</dbReference>
<proteinExistence type="inferred from homology"/>
<evidence type="ECO:0000256" key="2">
    <source>
        <dbReference type="ARBA" id="ARBA00023015"/>
    </source>
</evidence>
<keyword evidence="8" id="KW-1185">Reference proteome</keyword>
<dbReference type="GO" id="GO:0003700">
    <property type="term" value="F:DNA-binding transcription factor activity"/>
    <property type="evidence" value="ECO:0007669"/>
    <property type="project" value="TreeGrafter"/>
</dbReference>
<dbReference type="SUPFAM" id="SSF53850">
    <property type="entry name" value="Periplasmic binding protein-like II"/>
    <property type="match status" value="1"/>
</dbReference>
<dbReference type="InterPro" id="IPR005119">
    <property type="entry name" value="LysR_subst-bd"/>
</dbReference>